<proteinExistence type="predicted"/>
<dbReference type="InterPro" id="IPR001497">
    <property type="entry name" value="MethylDNA_cys_MeTrfase_AS"/>
</dbReference>
<comment type="catalytic activity">
    <reaction evidence="1">
        <text>a 4-O-methyl-thymidine in DNA + L-cysteinyl-[protein] = a thymidine in DNA + S-methyl-L-cysteinyl-[protein]</text>
        <dbReference type="Rhea" id="RHEA:53428"/>
        <dbReference type="Rhea" id="RHEA-COMP:10131"/>
        <dbReference type="Rhea" id="RHEA-COMP:10132"/>
        <dbReference type="Rhea" id="RHEA-COMP:13555"/>
        <dbReference type="Rhea" id="RHEA-COMP:13556"/>
        <dbReference type="ChEBI" id="CHEBI:29950"/>
        <dbReference type="ChEBI" id="CHEBI:82612"/>
        <dbReference type="ChEBI" id="CHEBI:137386"/>
        <dbReference type="ChEBI" id="CHEBI:137387"/>
        <dbReference type="EC" id="2.1.1.63"/>
    </reaction>
</comment>
<dbReference type="CDD" id="cd06445">
    <property type="entry name" value="ATase"/>
    <property type="match status" value="1"/>
</dbReference>
<dbReference type="AlphaFoldDB" id="A0A7X0MEK0"/>
<dbReference type="GO" id="GO:0006281">
    <property type="term" value="P:DNA repair"/>
    <property type="evidence" value="ECO:0007669"/>
    <property type="project" value="UniProtKB-KW"/>
</dbReference>
<dbReference type="GO" id="GO:0032259">
    <property type="term" value="P:methylation"/>
    <property type="evidence" value="ECO:0007669"/>
    <property type="project" value="UniProtKB-KW"/>
</dbReference>
<dbReference type="InterPro" id="IPR036217">
    <property type="entry name" value="MethylDNA_cys_MeTrfase_DNAb"/>
</dbReference>
<keyword evidence="4" id="KW-0227">DNA damage</keyword>
<dbReference type="EMBL" id="JACHBG010000007">
    <property type="protein sequence ID" value="MBB6486130.1"/>
    <property type="molecule type" value="Genomic_DNA"/>
</dbReference>
<dbReference type="NCBIfam" id="TIGR00589">
    <property type="entry name" value="ogt"/>
    <property type="match status" value="1"/>
</dbReference>
<dbReference type="InterPro" id="IPR036388">
    <property type="entry name" value="WH-like_DNA-bd_sf"/>
</dbReference>
<dbReference type="Proteomes" id="UP000565576">
    <property type="component" value="Unassembled WGS sequence"/>
</dbReference>
<evidence type="ECO:0000256" key="1">
    <source>
        <dbReference type="ARBA" id="ARBA00001286"/>
    </source>
</evidence>
<sequence>MAATSDKGIVALEFGTMRSAMEDALRMRFPDADLERREGELGDLIEALANAIEDPAAWCDLPLDLRGTPDEIKAWLLLRDIPAGQTTNYGAIAAKLGTRDAREVTASIANNPIAVLVPCHRVIKKDGSISGYRWGVQRKRRLLLRERQAPGETGAFRTRGTALEKGKTPTK</sequence>
<dbReference type="SUPFAM" id="SSF46767">
    <property type="entry name" value="Methylated DNA-protein cysteine methyltransferase, C-terminal domain"/>
    <property type="match status" value="1"/>
</dbReference>
<dbReference type="Gene3D" id="3.30.160.70">
    <property type="entry name" value="Methylated DNA-protein cysteine methyltransferase domain"/>
    <property type="match status" value="1"/>
</dbReference>
<dbReference type="PANTHER" id="PTHR10815">
    <property type="entry name" value="METHYLATED-DNA--PROTEIN-CYSTEINE METHYLTRANSFERASE"/>
    <property type="match status" value="1"/>
</dbReference>
<keyword evidence="5" id="KW-0234">DNA repair</keyword>
<protein>
    <submittedName>
        <fullName evidence="9">AraC family transcriptional regulator of adaptative response/methylated-DNA-[protein]-cysteine methyltransferase</fullName>
        <ecNumber evidence="9">2.1.1.63</ecNumber>
    </submittedName>
</protein>
<evidence type="ECO:0000313" key="10">
    <source>
        <dbReference type="Proteomes" id="UP000565576"/>
    </source>
</evidence>
<dbReference type="PANTHER" id="PTHR10815:SF14">
    <property type="entry name" value="BIFUNCTIONAL TRANSCRIPTIONAL ACTIVATOR_DNA REPAIR ENZYME ADA"/>
    <property type="match status" value="1"/>
</dbReference>
<evidence type="ECO:0000256" key="3">
    <source>
        <dbReference type="ARBA" id="ARBA00022679"/>
    </source>
</evidence>
<dbReference type="EC" id="2.1.1.63" evidence="9"/>
<evidence type="ECO:0000256" key="2">
    <source>
        <dbReference type="ARBA" id="ARBA00022603"/>
    </source>
</evidence>
<evidence type="ECO:0000313" key="9">
    <source>
        <dbReference type="EMBL" id="MBB6486130.1"/>
    </source>
</evidence>
<comment type="catalytic activity">
    <reaction evidence="6">
        <text>a 6-O-methyl-2'-deoxyguanosine in DNA + L-cysteinyl-[protein] = S-methyl-L-cysteinyl-[protein] + a 2'-deoxyguanosine in DNA</text>
        <dbReference type="Rhea" id="RHEA:24000"/>
        <dbReference type="Rhea" id="RHEA-COMP:10131"/>
        <dbReference type="Rhea" id="RHEA-COMP:10132"/>
        <dbReference type="Rhea" id="RHEA-COMP:11367"/>
        <dbReference type="Rhea" id="RHEA-COMP:11368"/>
        <dbReference type="ChEBI" id="CHEBI:29950"/>
        <dbReference type="ChEBI" id="CHEBI:82612"/>
        <dbReference type="ChEBI" id="CHEBI:85445"/>
        <dbReference type="ChEBI" id="CHEBI:85448"/>
        <dbReference type="EC" id="2.1.1.63"/>
    </reaction>
</comment>
<evidence type="ECO:0000256" key="6">
    <source>
        <dbReference type="ARBA" id="ARBA00049348"/>
    </source>
</evidence>
<feature type="compositionally biased region" description="Basic and acidic residues" evidence="7">
    <location>
        <begin position="162"/>
        <end position="171"/>
    </location>
</feature>
<evidence type="ECO:0000259" key="8">
    <source>
        <dbReference type="Pfam" id="PF01035"/>
    </source>
</evidence>
<gene>
    <name evidence="9" type="ORF">GGD46_003425</name>
</gene>
<feature type="region of interest" description="Disordered" evidence="7">
    <location>
        <begin position="150"/>
        <end position="171"/>
    </location>
</feature>
<dbReference type="RefSeq" id="WP_210325609.1">
    <property type="nucleotide sequence ID" value="NZ_JACHBG010000007.1"/>
</dbReference>
<evidence type="ECO:0000256" key="4">
    <source>
        <dbReference type="ARBA" id="ARBA00022763"/>
    </source>
</evidence>
<feature type="domain" description="Methylated-DNA-[protein]-cysteine S-methyltransferase DNA binding" evidence="8">
    <location>
        <begin position="73"/>
        <end position="147"/>
    </location>
</feature>
<dbReference type="Pfam" id="PF01035">
    <property type="entry name" value="DNA_binding_1"/>
    <property type="match status" value="1"/>
</dbReference>
<dbReference type="SUPFAM" id="SSF53155">
    <property type="entry name" value="Methylated DNA-protein cysteine methyltransferase domain"/>
    <property type="match status" value="1"/>
</dbReference>
<dbReference type="InterPro" id="IPR014048">
    <property type="entry name" value="MethylDNA_cys_MeTrfase_DNA-bd"/>
</dbReference>
<reference evidence="9 10" key="1">
    <citation type="submission" date="2020-08" db="EMBL/GenBank/DDBJ databases">
        <title>Genomic Encyclopedia of Type Strains, Phase IV (KMG-V): Genome sequencing to study the core and pangenomes of soil and plant-associated prokaryotes.</title>
        <authorList>
            <person name="Whitman W."/>
        </authorList>
    </citation>
    <scope>NUCLEOTIDE SEQUENCE [LARGE SCALE GENOMIC DNA]</scope>
    <source>
        <strain evidence="9 10">SEMIA 4060</strain>
    </source>
</reference>
<accession>A0A7X0MEK0</accession>
<organism evidence="9 10">
    <name type="scientific">Rhizobium lusitanum</name>
    <dbReference type="NCBI Taxonomy" id="293958"/>
    <lineage>
        <taxon>Bacteria</taxon>
        <taxon>Pseudomonadati</taxon>
        <taxon>Pseudomonadota</taxon>
        <taxon>Alphaproteobacteria</taxon>
        <taxon>Hyphomicrobiales</taxon>
        <taxon>Rhizobiaceae</taxon>
        <taxon>Rhizobium/Agrobacterium group</taxon>
        <taxon>Rhizobium</taxon>
    </lineage>
</organism>
<dbReference type="GO" id="GO:0003908">
    <property type="term" value="F:methylated-DNA-[protein]-cysteine S-methyltransferase activity"/>
    <property type="evidence" value="ECO:0007669"/>
    <property type="project" value="UniProtKB-EC"/>
</dbReference>
<comment type="caution">
    <text evidence="9">The sequence shown here is derived from an EMBL/GenBank/DDBJ whole genome shotgun (WGS) entry which is preliminary data.</text>
</comment>
<dbReference type="InterPro" id="IPR036631">
    <property type="entry name" value="MGMT_N_sf"/>
</dbReference>
<keyword evidence="2 9" id="KW-0489">Methyltransferase</keyword>
<keyword evidence="3 9" id="KW-0808">Transferase</keyword>
<dbReference type="PROSITE" id="PS00374">
    <property type="entry name" value="MGMT"/>
    <property type="match status" value="1"/>
</dbReference>
<dbReference type="Gene3D" id="1.10.10.10">
    <property type="entry name" value="Winged helix-like DNA-binding domain superfamily/Winged helix DNA-binding domain"/>
    <property type="match status" value="1"/>
</dbReference>
<evidence type="ECO:0000256" key="5">
    <source>
        <dbReference type="ARBA" id="ARBA00023204"/>
    </source>
</evidence>
<evidence type="ECO:0000256" key="7">
    <source>
        <dbReference type="SAM" id="MobiDB-lite"/>
    </source>
</evidence>
<name>A0A7X0MEK0_9HYPH</name>